<evidence type="ECO:0000313" key="4">
    <source>
        <dbReference type="Proteomes" id="UP000501076"/>
    </source>
</evidence>
<keyword evidence="2" id="KW-0472">Membrane</keyword>
<proteinExistence type="predicted"/>
<feature type="region of interest" description="Disordered" evidence="1">
    <location>
        <begin position="171"/>
        <end position="210"/>
    </location>
</feature>
<dbReference type="RefSeq" id="WP_171778952.1">
    <property type="nucleotide sequence ID" value="NZ_CP045273.1"/>
</dbReference>
<geneLocation type="plasmid" evidence="4">
    <name>pfdu301a</name>
</geneLocation>
<protein>
    <submittedName>
        <fullName evidence="3">Uncharacterized protein</fullName>
    </submittedName>
</protein>
<feature type="transmembrane region" description="Helical" evidence="2">
    <location>
        <begin position="83"/>
        <end position="100"/>
    </location>
</feature>
<keyword evidence="3" id="KW-0614">Plasmid</keyword>
<gene>
    <name evidence="3" type="ORF">FDZ14_33215</name>
</gene>
<feature type="transmembrane region" description="Helical" evidence="2">
    <location>
        <begin position="107"/>
        <end position="124"/>
    </location>
</feature>
<feature type="compositionally biased region" description="Basic residues" evidence="1">
    <location>
        <begin position="171"/>
        <end position="185"/>
    </location>
</feature>
<organism evidence="3 4">
    <name type="scientific">Priestia megaterium</name>
    <name type="common">Bacillus megaterium</name>
    <dbReference type="NCBI Taxonomy" id="1404"/>
    <lineage>
        <taxon>Bacteria</taxon>
        <taxon>Bacillati</taxon>
        <taxon>Bacillota</taxon>
        <taxon>Bacilli</taxon>
        <taxon>Bacillales</taxon>
        <taxon>Bacillaceae</taxon>
        <taxon>Priestia</taxon>
    </lineage>
</organism>
<evidence type="ECO:0000256" key="1">
    <source>
        <dbReference type="SAM" id="MobiDB-lite"/>
    </source>
</evidence>
<dbReference type="EMBL" id="CP045273">
    <property type="protein sequence ID" value="QJX80952.1"/>
    <property type="molecule type" value="Genomic_DNA"/>
</dbReference>
<evidence type="ECO:0000313" key="3">
    <source>
        <dbReference type="EMBL" id="QJX80952.1"/>
    </source>
</evidence>
<sequence length="210" mass="24500">MFKLLDWCFFSMGILFTAFWYSSSPAEYPLVLLGMLPVTISLFSLLTRKNNVVLHFLSTIVCYSAFIYFLLDILFDFEYLPQWKTKVFVTIVGIVVFAVVGKFKTDLLTSALTGFWIYVSVSLFKSKDLTIIFDLHNPMFLEKLKIVGLMMLCISIHLAVQNLLLKRRNTKTKRTASTQNKRKPSYSKEKNNFKTKEQNFKTNENKKYNF</sequence>
<dbReference type="AlphaFoldDB" id="A0A6M6E1X9"/>
<feature type="transmembrane region" description="Helical" evidence="2">
    <location>
        <begin position="28"/>
        <end position="46"/>
    </location>
</feature>
<name>A0A6M6E1X9_PRIMG</name>
<keyword evidence="2" id="KW-1133">Transmembrane helix</keyword>
<reference evidence="3 4" key="1">
    <citation type="submission" date="2019-10" db="EMBL/GenBank/DDBJ databases">
        <title>Complete genome sequences for adaption low water activity.</title>
        <authorList>
            <person name="Zhao L."/>
            <person name="Zhong J."/>
        </authorList>
    </citation>
    <scope>NUCLEOTIDE SEQUENCE [LARGE SCALE GENOMIC DNA]</scope>
    <source>
        <strain evidence="3 4">FDU301</strain>
        <plasmid evidence="4">pfdu301a</plasmid>
    </source>
</reference>
<keyword evidence="2" id="KW-0812">Transmembrane</keyword>
<feature type="transmembrane region" description="Helical" evidence="2">
    <location>
        <begin position="53"/>
        <end position="71"/>
    </location>
</feature>
<feature type="transmembrane region" description="Helical" evidence="2">
    <location>
        <begin position="7"/>
        <end position="22"/>
    </location>
</feature>
<accession>A0A6M6E1X9</accession>
<feature type="transmembrane region" description="Helical" evidence="2">
    <location>
        <begin position="144"/>
        <end position="165"/>
    </location>
</feature>
<dbReference type="Proteomes" id="UP000501076">
    <property type="component" value="Plasmid pFDU301A"/>
</dbReference>
<evidence type="ECO:0000256" key="2">
    <source>
        <dbReference type="SAM" id="Phobius"/>
    </source>
</evidence>
<feature type="compositionally biased region" description="Basic and acidic residues" evidence="1">
    <location>
        <begin position="186"/>
        <end position="210"/>
    </location>
</feature>